<dbReference type="Proteomes" id="UP000045842">
    <property type="component" value="Unassembled WGS sequence"/>
</dbReference>
<dbReference type="AlphaFoldDB" id="A0A0T9AWN6"/>
<dbReference type="Proteomes" id="UP000044938">
    <property type="component" value="Unassembled WGS sequence"/>
</dbReference>
<reference evidence="3" key="1">
    <citation type="submission" date="2015-03" db="EMBL/GenBank/DDBJ databases">
        <authorList>
            <person name="Murphy D."/>
        </authorList>
    </citation>
    <scope>NUCLEOTIDE SEQUENCE [LARGE SCALE GENOMIC DNA]</scope>
    <source>
        <strain evidence="3">K00500041</strain>
    </source>
</reference>
<dbReference type="EMBL" id="CSAD01000017">
    <property type="protein sequence ID" value="COU74039.1"/>
    <property type="molecule type" value="Genomic_DNA"/>
</dbReference>
<evidence type="ECO:0000313" key="1">
    <source>
        <dbReference type="EMBL" id="CFS04851.1"/>
    </source>
</evidence>
<proteinExistence type="predicted"/>
<dbReference type="EMBL" id="CSAJ01000125">
    <property type="protein sequence ID" value="COV96756.1"/>
    <property type="molecule type" value="Genomic_DNA"/>
</dbReference>
<evidence type="ECO:0000313" key="4">
    <source>
        <dbReference type="EMBL" id="COV96756.1"/>
    </source>
</evidence>
<evidence type="ECO:0000313" key="2">
    <source>
        <dbReference type="EMBL" id="COU74039.1"/>
    </source>
</evidence>
<evidence type="ECO:0000313" key="8">
    <source>
        <dbReference type="Proteomes" id="UP000046680"/>
    </source>
</evidence>
<name>A0A0T9AWN6_MYCTX</name>
<accession>A0A0T9AWN6</accession>
<gene>
    <name evidence="1" type="ORF">ERS007657_03758</name>
    <name evidence="2" type="ORF">ERS007679_00272</name>
    <name evidence="3" type="ORF">ERS007703_00201</name>
    <name evidence="4" type="ORF">ERS007720_01311</name>
</gene>
<dbReference type="EMBL" id="CSAE01000011">
    <property type="protein sequence ID" value="COU97977.1"/>
    <property type="molecule type" value="Genomic_DNA"/>
</dbReference>
<organism evidence="3 5">
    <name type="scientific">Mycobacterium tuberculosis</name>
    <dbReference type="NCBI Taxonomy" id="1773"/>
    <lineage>
        <taxon>Bacteria</taxon>
        <taxon>Bacillati</taxon>
        <taxon>Actinomycetota</taxon>
        <taxon>Actinomycetes</taxon>
        <taxon>Mycobacteriales</taxon>
        <taxon>Mycobacteriaceae</taxon>
        <taxon>Mycobacterium</taxon>
        <taxon>Mycobacterium tuberculosis complex</taxon>
    </lineage>
</organism>
<protein>
    <submittedName>
        <fullName evidence="3">Uncharacterized protein</fullName>
    </submittedName>
</protein>
<sequence>MFRICARPLTRWRCTRRVFSLARSGPITGTVIVRRSSSMRMVPVVNRTLPGSRRPDLNRGKPTRRPLRVPFLPAFQLARPWARSANPDE</sequence>
<reference evidence="5 6" key="2">
    <citation type="submission" date="2015-03" db="EMBL/GenBank/DDBJ databases">
        <authorList>
            <consortium name="Pathogen Informatics"/>
        </authorList>
    </citation>
    <scope>NUCLEOTIDE SEQUENCE [LARGE SCALE GENOMIC DNA]</scope>
    <source>
        <strain evidence="1 8">C09601061</strain>
        <strain evidence="2 7">G09801536</strain>
        <strain evidence="5">K00500041</strain>
        <strain evidence="4 6">M09401471</strain>
    </source>
</reference>
<evidence type="ECO:0000313" key="3">
    <source>
        <dbReference type="EMBL" id="COU97977.1"/>
    </source>
</evidence>
<evidence type="ECO:0000313" key="6">
    <source>
        <dbReference type="Proteomes" id="UP000044938"/>
    </source>
</evidence>
<dbReference type="EMBL" id="CGCX01001996">
    <property type="protein sequence ID" value="CFS04851.1"/>
    <property type="molecule type" value="Genomic_DNA"/>
</dbReference>
<dbReference type="Proteomes" id="UP000038802">
    <property type="component" value="Unassembled WGS sequence"/>
</dbReference>
<evidence type="ECO:0000313" key="7">
    <source>
        <dbReference type="Proteomes" id="UP000045842"/>
    </source>
</evidence>
<dbReference type="Proteomes" id="UP000046680">
    <property type="component" value="Unassembled WGS sequence"/>
</dbReference>
<evidence type="ECO:0000313" key="5">
    <source>
        <dbReference type="Proteomes" id="UP000038802"/>
    </source>
</evidence>